<keyword evidence="20" id="KW-1185">Reference proteome</keyword>
<evidence type="ECO:0000256" key="7">
    <source>
        <dbReference type="ARBA" id="ARBA00022490"/>
    </source>
</evidence>
<comment type="function">
    <text evidence="1 15 16">Specifically methylates guanosine-37 in various tRNAs.</text>
</comment>
<dbReference type="NCBIfam" id="TIGR00088">
    <property type="entry name" value="trmD"/>
    <property type="match status" value="1"/>
</dbReference>
<feature type="region of interest" description="Disordered" evidence="17">
    <location>
        <begin position="244"/>
        <end position="268"/>
    </location>
</feature>
<dbReference type="EC" id="2.1.1.228" evidence="5 15"/>
<evidence type="ECO:0000256" key="3">
    <source>
        <dbReference type="ARBA" id="ARBA00007630"/>
    </source>
</evidence>
<gene>
    <name evidence="15 19" type="primary">trmD</name>
    <name evidence="19" type="ORF">GETHPA_22840</name>
</gene>
<comment type="subunit">
    <text evidence="4 15 16">Homodimer.</text>
</comment>
<proteinExistence type="inferred from homology"/>
<comment type="subcellular location">
    <subcellularLocation>
        <location evidence="2 15 16">Cytoplasm</location>
    </subcellularLocation>
</comment>
<evidence type="ECO:0000313" key="20">
    <source>
        <dbReference type="Proteomes" id="UP001165089"/>
    </source>
</evidence>
<evidence type="ECO:0000256" key="2">
    <source>
        <dbReference type="ARBA" id="ARBA00004496"/>
    </source>
</evidence>
<dbReference type="PIRSF" id="PIRSF000386">
    <property type="entry name" value="tRNA_mtase"/>
    <property type="match status" value="1"/>
</dbReference>
<evidence type="ECO:0000256" key="8">
    <source>
        <dbReference type="ARBA" id="ARBA00022603"/>
    </source>
</evidence>
<name>A0ABQ5Q8R8_9BACT</name>
<dbReference type="Gene3D" id="1.10.1270.20">
    <property type="entry name" value="tRNA(m1g37)methyltransferase, domain 2"/>
    <property type="match status" value="1"/>
</dbReference>
<evidence type="ECO:0000259" key="18">
    <source>
        <dbReference type="Pfam" id="PF01746"/>
    </source>
</evidence>
<dbReference type="PANTHER" id="PTHR46417">
    <property type="entry name" value="TRNA (GUANINE-N(1)-)-METHYLTRANSFERASE"/>
    <property type="match status" value="1"/>
</dbReference>
<evidence type="ECO:0000256" key="6">
    <source>
        <dbReference type="ARBA" id="ARBA00014679"/>
    </source>
</evidence>
<dbReference type="InterPro" id="IPR016009">
    <property type="entry name" value="tRNA_MeTrfase_TRMD/TRM10"/>
</dbReference>
<comment type="catalytic activity">
    <reaction evidence="14 15 16">
        <text>guanosine(37) in tRNA + S-adenosyl-L-methionine = N(1)-methylguanosine(37) in tRNA + S-adenosyl-L-homocysteine + H(+)</text>
        <dbReference type="Rhea" id="RHEA:36899"/>
        <dbReference type="Rhea" id="RHEA-COMP:10145"/>
        <dbReference type="Rhea" id="RHEA-COMP:10147"/>
        <dbReference type="ChEBI" id="CHEBI:15378"/>
        <dbReference type="ChEBI" id="CHEBI:57856"/>
        <dbReference type="ChEBI" id="CHEBI:59789"/>
        <dbReference type="ChEBI" id="CHEBI:73542"/>
        <dbReference type="ChEBI" id="CHEBI:74269"/>
        <dbReference type="EC" id="2.1.1.228"/>
    </reaction>
</comment>
<keyword evidence="10 15" id="KW-0949">S-adenosyl-L-methionine</keyword>
<keyword evidence="9 15" id="KW-0808">Transferase</keyword>
<dbReference type="EMBL" id="BSDD01000004">
    <property type="protein sequence ID" value="GLH70751.1"/>
    <property type="molecule type" value="Genomic_DNA"/>
</dbReference>
<dbReference type="NCBIfam" id="NF000648">
    <property type="entry name" value="PRK00026.1"/>
    <property type="match status" value="1"/>
</dbReference>
<evidence type="ECO:0000256" key="16">
    <source>
        <dbReference type="RuleBase" id="RU003464"/>
    </source>
</evidence>
<evidence type="ECO:0000256" key="5">
    <source>
        <dbReference type="ARBA" id="ARBA00012807"/>
    </source>
</evidence>
<keyword evidence="8 15" id="KW-0489">Methyltransferase</keyword>
<evidence type="ECO:0000313" key="19">
    <source>
        <dbReference type="EMBL" id="GLH70751.1"/>
    </source>
</evidence>
<evidence type="ECO:0000256" key="13">
    <source>
        <dbReference type="ARBA" id="ARBA00033392"/>
    </source>
</evidence>
<keyword evidence="11 15" id="KW-0819">tRNA processing</keyword>
<reference evidence="19 20" key="1">
    <citation type="journal article" date="2023" name="Antonie Van Leeuwenhoek">
        <title>Mesoterricola silvestris gen. nov., sp. nov., Mesoterricola sediminis sp. nov., Geothrix oryzae sp. nov., Geothrix edaphica sp. nov., Geothrix rubra sp. nov., and Geothrix limicola sp. nov., six novel members of Acidobacteriota isolated from soils.</title>
        <authorList>
            <person name="Itoh H."/>
            <person name="Sugisawa Y."/>
            <person name="Mise K."/>
            <person name="Xu Z."/>
            <person name="Kuniyasu M."/>
            <person name="Ushijima N."/>
            <person name="Kawano K."/>
            <person name="Kobayashi E."/>
            <person name="Shiratori Y."/>
            <person name="Masuda Y."/>
            <person name="Senoo K."/>
        </authorList>
    </citation>
    <scope>NUCLEOTIDE SEQUENCE [LARGE SCALE GENOMIC DNA]</scope>
    <source>
        <strain evidence="19 20">Red803</strain>
    </source>
</reference>
<dbReference type="InterPro" id="IPR023148">
    <property type="entry name" value="tRNA_m1G_MeTrfase_C_sf"/>
</dbReference>
<evidence type="ECO:0000256" key="14">
    <source>
        <dbReference type="ARBA" id="ARBA00047783"/>
    </source>
</evidence>
<dbReference type="InterPro" id="IPR029026">
    <property type="entry name" value="tRNA_m1G_MTases_N"/>
</dbReference>
<evidence type="ECO:0000256" key="10">
    <source>
        <dbReference type="ARBA" id="ARBA00022691"/>
    </source>
</evidence>
<accession>A0ABQ5Q8R8</accession>
<evidence type="ECO:0000256" key="12">
    <source>
        <dbReference type="ARBA" id="ARBA00029736"/>
    </source>
</evidence>
<feature type="domain" description="tRNA methyltransferase TRMD/TRM10-type" evidence="18">
    <location>
        <begin position="1"/>
        <end position="222"/>
    </location>
</feature>
<evidence type="ECO:0000256" key="1">
    <source>
        <dbReference type="ARBA" id="ARBA00002634"/>
    </source>
</evidence>
<dbReference type="HAMAP" id="MF_00605">
    <property type="entry name" value="TrmD"/>
    <property type="match status" value="1"/>
</dbReference>
<organism evidence="19 20">
    <name type="scientific">Geothrix rubra</name>
    <dbReference type="NCBI Taxonomy" id="2927977"/>
    <lineage>
        <taxon>Bacteria</taxon>
        <taxon>Pseudomonadati</taxon>
        <taxon>Acidobacteriota</taxon>
        <taxon>Holophagae</taxon>
        <taxon>Holophagales</taxon>
        <taxon>Holophagaceae</taxon>
        <taxon>Geothrix</taxon>
    </lineage>
</organism>
<dbReference type="InterPro" id="IPR002649">
    <property type="entry name" value="tRNA_m1G_MeTrfase_TrmD"/>
</dbReference>
<dbReference type="SUPFAM" id="SSF75217">
    <property type="entry name" value="alpha/beta knot"/>
    <property type="match status" value="1"/>
</dbReference>
<dbReference type="CDD" id="cd18080">
    <property type="entry name" value="TrmD-like"/>
    <property type="match status" value="1"/>
</dbReference>
<dbReference type="Pfam" id="PF01746">
    <property type="entry name" value="tRNA_m1G_MT"/>
    <property type="match status" value="1"/>
</dbReference>
<evidence type="ECO:0000256" key="11">
    <source>
        <dbReference type="ARBA" id="ARBA00022694"/>
    </source>
</evidence>
<sequence length="268" mass="29358">MRFDALTLFPEFFEAARLGITGRAFRDLGHALHTHSYRPFAGNAFGHVDDAPFGGGPGMVLRPEVLRDTLAAVPRSGLGRVVHFSPAAPPLTHAKVLELARLDQLILVCTRYEGLDQRAVDRCVDEELSVGEAVLSGGELPALVLIDAVCRWLPGVLGNEASAEEDSFATGLLDHPHYTRPAVFEGLEVPAVLQGGDHGAIRLWRLREAMARTKRLRPDLWAAYLRDRLPALDRPAQWAAWQVEHPADGDRPKPKGWKGWRPGAGPAD</sequence>
<dbReference type="Gene3D" id="3.40.1280.10">
    <property type="match status" value="1"/>
</dbReference>
<dbReference type="RefSeq" id="WP_285726283.1">
    <property type="nucleotide sequence ID" value="NZ_BSDD01000004.1"/>
</dbReference>
<comment type="caution">
    <text evidence="19">The sequence shown here is derived from an EMBL/GenBank/DDBJ whole genome shotgun (WGS) entry which is preliminary data.</text>
</comment>
<comment type="caution">
    <text evidence="15">Lacks conserved residue(s) required for the propagation of feature annotation.</text>
</comment>
<protein>
    <recommendedName>
        <fullName evidence="6 15">tRNA (guanine-N(1)-)-methyltransferase</fullName>
        <ecNumber evidence="5 15">2.1.1.228</ecNumber>
    </recommendedName>
    <alternativeName>
        <fullName evidence="12 15">M1G-methyltransferase</fullName>
    </alternativeName>
    <alternativeName>
        <fullName evidence="13 15">tRNA [GM37] methyltransferase</fullName>
    </alternativeName>
</protein>
<evidence type="ECO:0000256" key="17">
    <source>
        <dbReference type="SAM" id="MobiDB-lite"/>
    </source>
</evidence>
<comment type="similarity">
    <text evidence="3 15 16">Belongs to the RNA methyltransferase TrmD family.</text>
</comment>
<evidence type="ECO:0000256" key="9">
    <source>
        <dbReference type="ARBA" id="ARBA00022679"/>
    </source>
</evidence>
<dbReference type="InterPro" id="IPR029028">
    <property type="entry name" value="Alpha/beta_knot_MTases"/>
</dbReference>
<dbReference type="Proteomes" id="UP001165089">
    <property type="component" value="Unassembled WGS sequence"/>
</dbReference>
<evidence type="ECO:0000256" key="15">
    <source>
        <dbReference type="HAMAP-Rule" id="MF_00605"/>
    </source>
</evidence>
<evidence type="ECO:0000256" key="4">
    <source>
        <dbReference type="ARBA" id="ARBA00011738"/>
    </source>
</evidence>
<keyword evidence="7 15" id="KW-0963">Cytoplasm</keyword>
<dbReference type="PANTHER" id="PTHR46417:SF1">
    <property type="entry name" value="TRNA (GUANINE-N(1)-)-METHYLTRANSFERASE"/>
    <property type="match status" value="1"/>
</dbReference>